<evidence type="ECO:0000256" key="2">
    <source>
        <dbReference type="SAM" id="Phobius"/>
    </source>
</evidence>
<organism evidence="3 4">
    <name type="scientific">Sphingomonas abietis</name>
    <dbReference type="NCBI Taxonomy" id="3012344"/>
    <lineage>
        <taxon>Bacteria</taxon>
        <taxon>Pseudomonadati</taxon>
        <taxon>Pseudomonadota</taxon>
        <taxon>Alphaproteobacteria</taxon>
        <taxon>Sphingomonadales</taxon>
        <taxon>Sphingomonadaceae</taxon>
        <taxon>Sphingomonas</taxon>
    </lineage>
</organism>
<feature type="region of interest" description="Disordered" evidence="1">
    <location>
        <begin position="119"/>
        <end position="168"/>
    </location>
</feature>
<keyword evidence="4" id="KW-1185">Reference proteome</keyword>
<proteinExistence type="predicted"/>
<dbReference type="RefSeq" id="WP_270076270.1">
    <property type="nucleotide sequence ID" value="NZ_CP115174.1"/>
</dbReference>
<evidence type="ECO:0000256" key="1">
    <source>
        <dbReference type="SAM" id="MobiDB-lite"/>
    </source>
</evidence>
<evidence type="ECO:0000313" key="4">
    <source>
        <dbReference type="Proteomes" id="UP001210865"/>
    </source>
</evidence>
<sequence length="262" mass="28326">MRSASYQHSSYRSDASLRSRFTSFLLALLIAALFLFMLLELGVVPLLPQEKNDPITVTMLGGSKSATHKTVSVKRASRGAQKPVPKVTKTVVSKAVPTPKVPPPPIPWNVIPMSKEEFAQSDISSKPTRAAAAAATPGSDGDNGNDDSKDSSATYGPGEGPGGDRLYNAEWYTRPTDAQMAFYMPKNGVVGDGYGDVACKTIPDFRVEDCQELGETPGSGFARAVREAAWQFRVRPPRIGGKPQIGAWVRIHYTFTLTRTAH</sequence>
<keyword evidence="2" id="KW-0812">Transmembrane</keyword>
<protein>
    <recommendedName>
        <fullName evidence="5">Energy transducer TonB</fullName>
    </recommendedName>
</protein>
<dbReference type="EMBL" id="CP115174">
    <property type="protein sequence ID" value="WBO21622.1"/>
    <property type="molecule type" value="Genomic_DNA"/>
</dbReference>
<dbReference type="Proteomes" id="UP001210865">
    <property type="component" value="Chromosome"/>
</dbReference>
<feature type="region of interest" description="Disordered" evidence="1">
    <location>
        <begin position="66"/>
        <end position="88"/>
    </location>
</feature>
<accession>A0ABY7NM22</accession>
<evidence type="ECO:0008006" key="5">
    <source>
        <dbReference type="Google" id="ProtNLM"/>
    </source>
</evidence>
<keyword evidence="2" id="KW-1133">Transmembrane helix</keyword>
<evidence type="ECO:0000313" key="3">
    <source>
        <dbReference type="EMBL" id="WBO21622.1"/>
    </source>
</evidence>
<feature type="transmembrane region" description="Helical" evidence="2">
    <location>
        <begin position="21"/>
        <end position="47"/>
    </location>
</feature>
<name>A0ABY7NM22_9SPHN</name>
<gene>
    <name evidence="3" type="ORF">PBT88_15770</name>
</gene>
<reference evidence="3 4" key="1">
    <citation type="submission" date="2022-12" db="EMBL/GenBank/DDBJ databases">
        <title>Sphingomonas abieness sp. nov., an endophytic bacterium isolated from Abies koreana.</title>
        <authorList>
            <person name="Jiang L."/>
            <person name="Lee J."/>
        </authorList>
    </citation>
    <scope>NUCLEOTIDE SEQUENCE [LARGE SCALE GENOMIC DNA]</scope>
    <source>
        <strain evidence="4">PAMB 00755</strain>
    </source>
</reference>
<feature type="compositionally biased region" description="Low complexity" evidence="1">
    <location>
        <begin position="130"/>
        <end position="142"/>
    </location>
</feature>
<keyword evidence="2" id="KW-0472">Membrane</keyword>